<evidence type="ECO:0000313" key="2">
    <source>
        <dbReference type="EMBL" id="CAK0898943.1"/>
    </source>
</evidence>
<reference evidence="2" key="1">
    <citation type="submission" date="2023-10" db="EMBL/GenBank/DDBJ databases">
        <authorList>
            <person name="Chen Y."/>
            <person name="Shah S."/>
            <person name="Dougan E. K."/>
            <person name="Thang M."/>
            <person name="Chan C."/>
        </authorList>
    </citation>
    <scope>NUCLEOTIDE SEQUENCE [LARGE SCALE GENOMIC DNA]</scope>
</reference>
<proteinExistence type="predicted"/>
<gene>
    <name evidence="2" type="ORF">PCOR1329_LOCUS76587</name>
</gene>
<name>A0ABN9XH96_9DINO</name>
<accession>A0ABN9XH96</accession>
<feature type="non-terminal residue" evidence="2">
    <location>
        <position position="1005"/>
    </location>
</feature>
<protein>
    <recommendedName>
        <fullName evidence="4">Integrase catalytic domain-containing protein</fullName>
    </recommendedName>
</protein>
<evidence type="ECO:0000313" key="3">
    <source>
        <dbReference type="Proteomes" id="UP001189429"/>
    </source>
</evidence>
<dbReference type="EMBL" id="CAUYUJ010020524">
    <property type="protein sequence ID" value="CAK0898943.1"/>
    <property type="molecule type" value="Genomic_DNA"/>
</dbReference>
<feature type="region of interest" description="Disordered" evidence="1">
    <location>
        <begin position="428"/>
        <end position="513"/>
    </location>
</feature>
<evidence type="ECO:0008006" key="4">
    <source>
        <dbReference type="Google" id="ProtNLM"/>
    </source>
</evidence>
<organism evidence="2 3">
    <name type="scientific">Prorocentrum cordatum</name>
    <dbReference type="NCBI Taxonomy" id="2364126"/>
    <lineage>
        <taxon>Eukaryota</taxon>
        <taxon>Sar</taxon>
        <taxon>Alveolata</taxon>
        <taxon>Dinophyceae</taxon>
        <taxon>Prorocentrales</taxon>
        <taxon>Prorocentraceae</taxon>
        <taxon>Prorocentrum</taxon>
    </lineage>
</organism>
<comment type="caution">
    <text evidence="2">The sequence shown here is derived from an EMBL/GenBank/DDBJ whole genome shotgun (WGS) entry which is preliminary data.</text>
</comment>
<dbReference type="Proteomes" id="UP001189429">
    <property type="component" value="Unassembled WGS sequence"/>
</dbReference>
<evidence type="ECO:0000256" key="1">
    <source>
        <dbReference type="SAM" id="MobiDB-lite"/>
    </source>
</evidence>
<dbReference type="PANTHER" id="PTHR11439">
    <property type="entry name" value="GAG-POL-RELATED RETROTRANSPOSON"/>
    <property type="match status" value="1"/>
</dbReference>
<feature type="region of interest" description="Disordered" evidence="1">
    <location>
        <begin position="1"/>
        <end position="20"/>
    </location>
</feature>
<feature type="compositionally biased region" description="Low complexity" evidence="1">
    <location>
        <begin position="453"/>
        <end position="468"/>
    </location>
</feature>
<sequence>MESAAGLAGGEGAASVAMTAPPRPTKKMIEDHEVSHLPFRSWCTACVRGRAKSCPHYRHDKSGEVYSTFSADYGFFGVPGEAPFEAVAGKDLPVIVAYDRKAKCPFAHPVPHKGLEKDGKMNLYPVRVLANDLNKLGYKKVNAKSDQESSIKAVIQKLKETWAGEIVIEMAPRGEKASNGEAERAVQSIHGLARTLKEHVEQYARLKLDPKSPIIAWLIEHASNLFYIFNRGDDGMTPFQRVKGKEWQVALPAFGESVEFRRRTRHKLEARWERGLFLGVKVESTEKIVGTERGVHVVQSVRRLPEDQRYDSEALSKLKGLPWKPIPDSPEGEEVRELPGAAELEPECPEVPPVPAEAAEQVRQQRRYYITVADLEEYGKTEGCPACLATHMGHPRSGLLRTPECRERIEAAVAADPNRNSRLMAARARRVEKRPAADPPVESGTGRRPRIPAPGAAAGGAASSSSRPSPVPQEMQVDGGAAPASGQHPQMEVDEQGSRAKRAAPEEGDAMQDTIGFMTRLMDGGGDDDEVERAIGALVEVQRERVIMEIRESGDECPGSVEQYFAAMPPLASLKMLLSIAVTTVLPRKGVVYAKKGQYVLQFLDVKKAHFWAMAERLLFVELPEEYKRKRGITGDMVGKLLRSMYGMRDAASLWEKLVATEMRALGFRQGRSSPCIFWHPVRDIRATLHGDNFVSLAAGIDVDWLFKELNKEWTVKVEGIFGPPGEPDTVQSIRTLNRLLTWTTEGIEWECDPRHVDIVIRELGLASGGANTKLTTPGVRERPDAVEEEDIAIPEQERTWYRSVCMRLAYVAQDRPDLGVAVREMAKGMQAPCERHVALLKHAARYLRGSPRLVQYFKNQEAATWLDGWCDADHAGCLRTRKSTSGGAIMAGLHCLHHWCRGQSVIALSSGEAEYYSLVTLMSELCGLRSLALDWNLMYNLSVNVDATAAIGMVSRRGLGKTKHIDTVWLWAQEAMDRFKVSLRKNHTDDMIADLLTKFLNRDK</sequence>
<dbReference type="CDD" id="cd09272">
    <property type="entry name" value="RNase_HI_RT_Ty1"/>
    <property type="match status" value="1"/>
</dbReference>
<dbReference type="PANTHER" id="PTHR11439:SF483">
    <property type="entry name" value="PEPTIDE SYNTHASE GLIP-LIKE, PUTATIVE (AFU_ORTHOLOGUE AFUA_3G12920)-RELATED"/>
    <property type="match status" value="1"/>
</dbReference>
<keyword evidence="3" id="KW-1185">Reference proteome</keyword>